<dbReference type="EMBL" id="QFXE01000001">
    <property type="protein sequence ID" value="RDH88406.1"/>
    <property type="molecule type" value="Genomic_DNA"/>
</dbReference>
<feature type="compositionally biased region" description="Basic and acidic residues" evidence="1">
    <location>
        <begin position="49"/>
        <end position="62"/>
    </location>
</feature>
<evidence type="ECO:0000313" key="3">
    <source>
        <dbReference type="EMBL" id="RDH88406.1"/>
    </source>
</evidence>
<accession>A0A370DU87</accession>
<keyword evidence="4" id="KW-1185">Reference proteome</keyword>
<dbReference type="AlphaFoldDB" id="A0A370DU87"/>
<reference evidence="3 4" key="1">
    <citation type="journal article" date="2018" name="ISME J.">
        <title>Endosymbiont genomes yield clues of tubeworm success.</title>
        <authorList>
            <person name="Li Y."/>
            <person name="Liles M.R."/>
            <person name="Halanych K.M."/>
        </authorList>
    </citation>
    <scope>NUCLEOTIDE SEQUENCE [LARGE SCALE GENOMIC DNA]</scope>
    <source>
        <strain evidence="3">A1462</strain>
    </source>
</reference>
<feature type="signal peptide" evidence="2">
    <location>
        <begin position="1"/>
        <end position="23"/>
    </location>
</feature>
<sequence>MSVIMKIRLTLLVLLFVSFSSYAGNVNVCKNANGATTFTDGACPEGDQKIESRHYQESRSSERQTNVIQQLQSIKSLRYKRT</sequence>
<evidence type="ECO:0000256" key="1">
    <source>
        <dbReference type="SAM" id="MobiDB-lite"/>
    </source>
</evidence>
<dbReference type="Proteomes" id="UP000254771">
    <property type="component" value="Unassembled WGS sequence"/>
</dbReference>
<organism evidence="3 4">
    <name type="scientific">endosymbiont of Escarpia spicata</name>
    <dbReference type="NCBI Taxonomy" id="2200908"/>
    <lineage>
        <taxon>Bacteria</taxon>
        <taxon>Pseudomonadati</taxon>
        <taxon>Pseudomonadota</taxon>
        <taxon>Gammaproteobacteria</taxon>
        <taxon>sulfur-oxidizing symbionts</taxon>
    </lineage>
</organism>
<comment type="caution">
    <text evidence="3">The sequence shown here is derived from an EMBL/GenBank/DDBJ whole genome shotgun (WGS) entry which is preliminary data.</text>
</comment>
<name>A0A370DU87_9GAMM</name>
<keyword evidence="2" id="KW-0732">Signal</keyword>
<gene>
    <name evidence="3" type="ORF">DIZ78_00230</name>
</gene>
<feature type="region of interest" description="Disordered" evidence="1">
    <location>
        <begin position="49"/>
        <end position="68"/>
    </location>
</feature>
<protein>
    <recommendedName>
        <fullName evidence="5">DUF4124 domain-containing protein</fullName>
    </recommendedName>
</protein>
<evidence type="ECO:0000256" key="2">
    <source>
        <dbReference type="SAM" id="SignalP"/>
    </source>
</evidence>
<evidence type="ECO:0008006" key="5">
    <source>
        <dbReference type="Google" id="ProtNLM"/>
    </source>
</evidence>
<evidence type="ECO:0000313" key="4">
    <source>
        <dbReference type="Proteomes" id="UP000254771"/>
    </source>
</evidence>
<proteinExistence type="predicted"/>
<feature type="chain" id="PRO_5016959468" description="DUF4124 domain-containing protein" evidence="2">
    <location>
        <begin position="24"/>
        <end position="82"/>
    </location>
</feature>